<keyword evidence="4" id="KW-0762">Sugar transport</keyword>
<dbReference type="Proteomes" id="UP000051751">
    <property type="component" value="Unassembled WGS sequence"/>
</dbReference>
<dbReference type="EMBL" id="JQAZ01000006">
    <property type="protein sequence ID" value="KRN30527.1"/>
    <property type="molecule type" value="Genomic_DNA"/>
</dbReference>
<comment type="subcellular location">
    <subcellularLocation>
        <location evidence="1">Cytoplasm</location>
    </subcellularLocation>
</comment>
<keyword evidence="2" id="KW-0813">Transport</keyword>
<dbReference type="InterPro" id="IPR036667">
    <property type="entry name" value="PTS_IIB_sorbose-sp_sf"/>
</dbReference>
<protein>
    <submittedName>
        <fullName evidence="9">Phosphotransferase system, mannose fructose N-acetylgalactosamine-specific component IIB</fullName>
    </submittedName>
</protein>
<evidence type="ECO:0000313" key="12">
    <source>
        <dbReference type="Proteomes" id="UP000051751"/>
    </source>
</evidence>
<evidence type="ECO:0000256" key="1">
    <source>
        <dbReference type="ARBA" id="ARBA00004496"/>
    </source>
</evidence>
<evidence type="ECO:0000256" key="7">
    <source>
        <dbReference type="ARBA" id="ARBA00022777"/>
    </source>
</evidence>
<evidence type="ECO:0000256" key="3">
    <source>
        <dbReference type="ARBA" id="ARBA00022490"/>
    </source>
</evidence>
<evidence type="ECO:0000313" key="11">
    <source>
        <dbReference type="Proteomes" id="UP000051645"/>
    </source>
</evidence>
<dbReference type="GO" id="GO:0016301">
    <property type="term" value="F:kinase activity"/>
    <property type="evidence" value="ECO:0007669"/>
    <property type="project" value="UniProtKB-KW"/>
</dbReference>
<dbReference type="SUPFAM" id="SSF52728">
    <property type="entry name" value="PTS IIb component"/>
    <property type="match status" value="1"/>
</dbReference>
<gene>
    <name evidence="9" type="ORF">IV38_GL001843</name>
    <name evidence="10" type="ORF">IV40_GL001712</name>
</gene>
<evidence type="ECO:0000256" key="4">
    <source>
        <dbReference type="ARBA" id="ARBA00022597"/>
    </source>
</evidence>
<dbReference type="PROSITE" id="PS51101">
    <property type="entry name" value="PTS_EIIB_TYPE_4"/>
    <property type="match status" value="1"/>
</dbReference>
<sequence>MNMSVSFVRIDDRMIHGLITTRWGKEYPCDGIIAVNDKAATDPILSEAYKAASDKKTFIWTLDHFNKVKDKVLKSSTRYFLITKNPQDMKKILVDMNFKPSDIKTVIVGPGNDRENTIKLGDNQSFNQSEADAFEAIQNAGYKVEFALLPDKRIGDWDKFKSRFNY</sequence>
<name>A0A0R2FHB2_9LACO</name>
<dbReference type="STRING" id="81857.IV38_GL001843"/>
<dbReference type="GO" id="GO:0008982">
    <property type="term" value="F:protein-N(PI)-phosphohistidine-sugar phosphotransferase activity"/>
    <property type="evidence" value="ECO:0007669"/>
    <property type="project" value="InterPro"/>
</dbReference>
<keyword evidence="6" id="KW-0598">Phosphotransferase system</keyword>
<dbReference type="Gene3D" id="3.40.35.10">
    <property type="entry name" value="Phosphotransferase system, sorbose subfamily IIB component"/>
    <property type="match status" value="1"/>
</dbReference>
<comment type="caution">
    <text evidence="9">The sequence shown here is derived from an EMBL/GenBank/DDBJ whole genome shotgun (WGS) entry which is preliminary data.</text>
</comment>
<reference evidence="11 12" key="1">
    <citation type="journal article" date="2015" name="Genome Announc.">
        <title>Expanding the biotechnology potential of lactobacilli through comparative genomics of 213 strains and associated genera.</title>
        <authorList>
            <person name="Sun Z."/>
            <person name="Harris H.M."/>
            <person name="McCann A."/>
            <person name="Guo C."/>
            <person name="Argimon S."/>
            <person name="Zhang W."/>
            <person name="Yang X."/>
            <person name="Jeffery I.B."/>
            <person name="Cooney J.C."/>
            <person name="Kagawa T.F."/>
            <person name="Liu W."/>
            <person name="Song Y."/>
            <person name="Salvetti E."/>
            <person name="Wrobel A."/>
            <person name="Rasinkangas P."/>
            <person name="Parkhill J."/>
            <person name="Rea M.C."/>
            <person name="O'Sullivan O."/>
            <person name="Ritari J."/>
            <person name="Douillard F.P."/>
            <person name="Paul Ross R."/>
            <person name="Yang R."/>
            <person name="Briner A.E."/>
            <person name="Felis G.E."/>
            <person name="de Vos W.M."/>
            <person name="Barrangou R."/>
            <person name="Klaenhammer T.R."/>
            <person name="Caufield P.W."/>
            <person name="Cui Y."/>
            <person name="Zhang H."/>
            <person name="O'Toole P.W."/>
        </authorList>
    </citation>
    <scope>NUCLEOTIDE SEQUENCE [LARGE SCALE GENOMIC DNA]</scope>
    <source>
        <strain evidence="9 12">ATCC BAA-66</strain>
        <strain evidence="10 11">DSM 13344</strain>
    </source>
</reference>
<keyword evidence="3" id="KW-0963">Cytoplasm</keyword>
<dbReference type="Pfam" id="PF03830">
    <property type="entry name" value="PTSIIB_sorb"/>
    <property type="match status" value="1"/>
</dbReference>
<proteinExistence type="predicted"/>
<keyword evidence="5 9" id="KW-0808">Transferase</keyword>
<keyword evidence="7" id="KW-0418">Kinase</keyword>
<accession>A0A0R2FHB2</accession>
<dbReference type="AlphaFoldDB" id="A0A0R2FHB2"/>
<feature type="domain" description="PTS EIIB type-4" evidence="8">
    <location>
        <begin position="1"/>
        <end position="166"/>
    </location>
</feature>
<dbReference type="EMBL" id="JQAT01000005">
    <property type="protein sequence ID" value="KRN28002.1"/>
    <property type="molecule type" value="Genomic_DNA"/>
</dbReference>
<evidence type="ECO:0000256" key="6">
    <source>
        <dbReference type="ARBA" id="ARBA00022683"/>
    </source>
</evidence>
<dbReference type="InterPro" id="IPR004720">
    <property type="entry name" value="PTS_IIB_sorbose-sp"/>
</dbReference>
<evidence type="ECO:0000313" key="9">
    <source>
        <dbReference type="EMBL" id="KRN28002.1"/>
    </source>
</evidence>
<dbReference type="GO" id="GO:0009401">
    <property type="term" value="P:phosphoenolpyruvate-dependent sugar phosphotransferase system"/>
    <property type="evidence" value="ECO:0007669"/>
    <property type="project" value="UniProtKB-KW"/>
</dbReference>
<dbReference type="Proteomes" id="UP000051645">
    <property type="component" value="Unassembled WGS sequence"/>
</dbReference>
<evidence type="ECO:0000259" key="8">
    <source>
        <dbReference type="PROSITE" id="PS51101"/>
    </source>
</evidence>
<evidence type="ECO:0000256" key="5">
    <source>
        <dbReference type="ARBA" id="ARBA00022679"/>
    </source>
</evidence>
<dbReference type="PATRIC" id="fig|81857.3.peg.1860"/>
<keyword evidence="11" id="KW-1185">Reference proteome</keyword>
<evidence type="ECO:0000256" key="2">
    <source>
        <dbReference type="ARBA" id="ARBA00022448"/>
    </source>
</evidence>
<organism evidence="9 12">
    <name type="scientific">Lactobacillus selangorensis</name>
    <dbReference type="NCBI Taxonomy" id="81857"/>
    <lineage>
        <taxon>Bacteria</taxon>
        <taxon>Bacillati</taxon>
        <taxon>Bacillota</taxon>
        <taxon>Bacilli</taxon>
        <taxon>Lactobacillales</taxon>
        <taxon>Lactobacillaceae</taxon>
        <taxon>Lactobacillus</taxon>
    </lineage>
</organism>
<evidence type="ECO:0000313" key="10">
    <source>
        <dbReference type="EMBL" id="KRN30527.1"/>
    </source>
</evidence>
<dbReference type="GO" id="GO:0005737">
    <property type="term" value="C:cytoplasm"/>
    <property type="evidence" value="ECO:0007669"/>
    <property type="project" value="UniProtKB-SubCell"/>
</dbReference>